<dbReference type="PANTHER" id="PTHR46282:SF1">
    <property type="entry name" value="LEUCINE-RICH REPEAT-CONTAINING PROTEIN 72-LIKE"/>
    <property type="match status" value="1"/>
</dbReference>
<feature type="domain" description="DDE-1" evidence="2">
    <location>
        <begin position="436"/>
        <end position="503"/>
    </location>
</feature>
<dbReference type="EMBL" id="OC001625">
    <property type="protein sequence ID" value="CAD7260307.1"/>
    <property type="molecule type" value="Genomic_DNA"/>
</dbReference>
<dbReference type="InterPro" id="IPR043313">
    <property type="entry name" value="LRMDA"/>
</dbReference>
<name>A0A7R9ATT8_TIMSH</name>
<reference evidence="3" key="1">
    <citation type="submission" date="2020-11" db="EMBL/GenBank/DDBJ databases">
        <authorList>
            <person name="Tran Van P."/>
        </authorList>
    </citation>
    <scope>NUCLEOTIDE SEQUENCE</scope>
</reference>
<dbReference type="Gene3D" id="1.10.10.60">
    <property type="entry name" value="Homeodomain-like"/>
    <property type="match status" value="1"/>
</dbReference>
<protein>
    <recommendedName>
        <fullName evidence="2">DDE-1 domain-containing protein</fullName>
    </recommendedName>
</protein>
<gene>
    <name evidence="3" type="ORF">TSIB3V08_LOCUS4489</name>
</gene>
<proteinExistence type="predicted"/>
<sequence length="640" mass="72235">MTKVGVIRHDLEEPCTNSIGKRQTADQYEEASEAMTELGKLSSANPKLCATDGGQIISLAYMNLEALPCDLVDKYASSMHTLDLTGNKFRNVDFLSELVNLTSVILDHNGVDSDTVFPALPKLELLWLNNNQVSHLFYFINNLQRSCPNLHHLSLMGNAAVLSQLNDGTFYDQLQYRLFVISWFDHLVHLDDQTVTNDQRLEAERLFKRPLGSLPPYLRNVRKGFSLLTSKYKSWFRGGSHNTVSKLARELNIQQSTVSRMWKNRDKIISAFQNDQLKCKRLRSLKNGDDSLSGWLNKKPLALQPKPEPGTTQSPNEMRSQGSQGWLQKFAVKHNVVITSVAVNGGPYLSNSSNSQLSITPNSQLSITPNSQLSITPNSQLSITPNSQLSITPNPQLSLTPNSHLSITPNSHISIKPSSQLLVTANSHMSITSNPPTHQASISVPMGRGIFRSFKTQYRRLLLLKLIDYMDRRVSPVITVMDAIQMLFKAWLRVPVEMIKSCFQQTGLTKSTIESSLFEEYEDDIPLSLWLRNCKFSQFDNCKDTIDWYVEVDSELQTSEEVEERDLDDQEAEDAECDLEVKQDSGEFSDNQEVSFTEALRALRKVSMFFEQQTVAPDVLENVLSVENTLEKMILNSESE</sequence>
<dbReference type="Pfam" id="PF03184">
    <property type="entry name" value="DDE_1"/>
    <property type="match status" value="1"/>
</dbReference>
<dbReference type="SUPFAM" id="SSF52058">
    <property type="entry name" value="L domain-like"/>
    <property type="match status" value="1"/>
</dbReference>
<evidence type="ECO:0000259" key="2">
    <source>
        <dbReference type="Pfam" id="PF03184"/>
    </source>
</evidence>
<evidence type="ECO:0000313" key="3">
    <source>
        <dbReference type="EMBL" id="CAD7260307.1"/>
    </source>
</evidence>
<evidence type="ECO:0000256" key="1">
    <source>
        <dbReference type="SAM" id="MobiDB-lite"/>
    </source>
</evidence>
<accession>A0A7R9ATT8</accession>
<dbReference type="GO" id="GO:0003676">
    <property type="term" value="F:nucleic acid binding"/>
    <property type="evidence" value="ECO:0007669"/>
    <property type="project" value="InterPro"/>
</dbReference>
<dbReference type="PANTHER" id="PTHR46282">
    <property type="entry name" value="LEUCINE-RICH MELANOCYTE DIFFERENTIATION-ASSOCIATED PROTEIN"/>
    <property type="match status" value="1"/>
</dbReference>
<feature type="compositionally biased region" description="Polar residues" evidence="1">
    <location>
        <begin position="310"/>
        <end position="323"/>
    </location>
</feature>
<organism evidence="3">
    <name type="scientific">Timema shepardi</name>
    <name type="common">Walking stick</name>
    <dbReference type="NCBI Taxonomy" id="629360"/>
    <lineage>
        <taxon>Eukaryota</taxon>
        <taxon>Metazoa</taxon>
        <taxon>Ecdysozoa</taxon>
        <taxon>Arthropoda</taxon>
        <taxon>Hexapoda</taxon>
        <taxon>Insecta</taxon>
        <taxon>Pterygota</taxon>
        <taxon>Neoptera</taxon>
        <taxon>Polyneoptera</taxon>
        <taxon>Phasmatodea</taxon>
        <taxon>Timematodea</taxon>
        <taxon>Timematoidea</taxon>
        <taxon>Timematidae</taxon>
        <taxon>Timema</taxon>
    </lineage>
</organism>
<dbReference type="InterPro" id="IPR032675">
    <property type="entry name" value="LRR_dom_sf"/>
</dbReference>
<dbReference type="Gene3D" id="3.80.10.10">
    <property type="entry name" value="Ribonuclease Inhibitor"/>
    <property type="match status" value="1"/>
</dbReference>
<feature type="region of interest" description="Disordered" evidence="1">
    <location>
        <begin position="296"/>
        <end position="323"/>
    </location>
</feature>
<dbReference type="AlphaFoldDB" id="A0A7R9ATT8"/>
<dbReference type="InterPro" id="IPR004875">
    <property type="entry name" value="DDE_SF_endonuclease_dom"/>
</dbReference>